<gene>
    <name evidence="5" type="ORF">GCM10017655_24140</name>
</gene>
<dbReference type="SUPFAM" id="SSF53850">
    <property type="entry name" value="Periplasmic binding protein-like II"/>
    <property type="match status" value="1"/>
</dbReference>
<dbReference type="GO" id="GO:0016301">
    <property type="term" value="F:kinase activity"/>
    <property type="evidence" value="ECO:0007669"/>
    <property type="project" value="UniProtKB-KW"/>
</dbReference>
<dbReference type="RefSeq" id="WP_271195553.1">
    <property type="nucleotide sequence ID" value="NZ_BSFN01000006.1"/>
</dbReference>
<evidence type="ECO:0000313" key="6">
    <source>
        <dbReference type="Proteomes" id="UP001143328"/>
    </source>
</evidence>
<protein>
    <submittedName>
        <fullName evidence="5">Lipid kinase</fullName>
    </submittedName>
</protein>
<keyword evidence="5" id="KW-0418">Kinase</keyword>
<evidence type="ECO:0000256" key="4">
    <source>
        <dbReference type="SAM" id="SignalP"/>
    </source>
</evidence>
<evidence type="ECO:0000256" key="1">
    <source>
        <dbReference type="ARBA" id="ARBA00004418"/>
    </source>
</evidence>
<dbReference type="InterPro" id="IPR017793">
    <property type="entry name" value="ABC_transptr_urea-assoc_sub-bd"/>
</dbReference>
<keyword evidence="5" id="KW-0808">Transferase</keyword>
<comment type="caution">
    <text evidence="5">The sequence shown here is derived from an EMBL/GenBank/DDBJ whole genome shotgun (WGS) entry which is preliminary data.</text>
</comment>
<dbReference type="NCBIfam" id="TIGR03427">
    <property type="entry name" value="ABC_peri_uca"/>
    <property type="match status" value="1"/>
</dbReference>
<evidence type="ECO:0000256" key="2">
    <source>
        <dbReference type="ARBA" id="ARBA00010742"/>
    </source>
</evidence>
<feature type="signal peptide" evidence="4">
    <location>
        <begin position="1"/>
        <end position="22"/>
    </location>
</feature>
<keyword evidence="3 4" id="KW-0732">Signal</keyword>
<dbReference type="Proteomes" id="UP001143328">
    <property type="component" value="Unassembled WGS sequence"/>
</dbReference>
<dbReference type="PANTHER" id="PTHR30024">
    <property type="entry name" value="ALIPHATIC SULFONATES-BINDING PROTEIN-RELATED"/>
    <property type="match status" value="1"/>
</dbReference>
<dbReference type="AlphaFoldDB" id="A0A9W6NG02"/>
<dbReference type="Gene3D" id="3.40.190.10">
    <property type="entry name" value="Periplasmic binding protein-like II"/>
    <property type="match status" value="2"/>
</dbReference>
<accession>A0A9W6NG02</accession>
<evidence type="ECO:0000313" key="5">
    <source>
        <dbReference type="EMBL" id="GLK89352.1"/>
    </source>
</evidence>
<proteinExistence type="inferred from homology"/>
<organism evidence="5 6">
    <name type="scientific">Pseudomonas turukhanskensis</name>
    <dbReference type="NCBI Taxonomy" id="1806536"/>
    <lineage>
        <taxon>Bacteria</taxon>
        <taxon>Pseudomonadati</taxon>
        <taxon>Pseudomonadota</taxon>
        <taxon>Gammaproteobacteria</taxon>
        <taxon>Pseudomonadales</taxon>
        <taxon>Pseudomonadaceae</taxon>
        <taxon>Pseudomonas</taxon>
    </lineage>
</organism>
<dbReference type="EMBL" id="BSFN01000006">
    <property type="protein sequence ID" value="GLK89352.1"/>
    <property type="molecule type" value="Genomic_DNA"/>
</dbReference>
<comment type="subcellular location">
    <subcellularLocation>
        <location evidence="1">Periplasm</location>
    </subcellularLocation>
</comment>
<reference evidence="5" key="2">
    <citation type="submission" date="2023-01" db="EMBL/GenBank/DDBJ databases">
        <authorList>
            <person name="Sun Q."/>
            <person name="Evtushenko L."/>
        </authorList>
    </citation>
    <scope>NUCLEOTIDE SEQUENCE</scope>
    <source>
        <strain evidence="5">VKM B-2935</strain>
    </source>
</reference>
<feature type="chain" id="PRO_5040874750" evidence="4">
    <location>
        <begin position="23"/>
        <end position="343"/>
    </location>
</feature>
<comment type="similarity">
    <text evidence="2">Belongs to the bacterial solute-binding protein SsuA/TauA family.</text>
</comment>
<dbReference type="GO" id="GO:0042597">
    <property type="term" value="C:periplasmic space"/>
    <property type="evidence" value="ECO:0007669"/>
    <property type="project" value="UniProtKB-SubCell"/>
</dbReference>
<reference evidence="5" key="1">
    <citation type="journal article" date="2014" name="Int. J. Syst. Evol. Microbiol.">
        <title>Complete genome sequence of Corynebacterium casei LMG S-19264T (=DSM 44701T), isolated from a smear-ripened cheese.</title>
        <authorList>
            <consortium name="US DOE Joint Genome Institute (JGI-PGF)"/>
            <person name="Walter F."/>
            <person name="Albersmeier A."/>
            <person name="Kalinowski J."/>
            <person name="Ruckert C."/>
        </authorList>
    </citation>
    <scope>NUCLEOTIDE SEQUENCE</scope>
    <source>
        <strain evidence="5">VKM B-2935</strain>
    </source>
</reference>
<sequence length="343" mass="36542">MPPSRFLVLALALLLASTGAQARDQFRVCWSNAASALPWGYAAQQKIVAKWARKYRISIDVVRVDDPREAAQQYTAGQFDGCTMNNLHALTLPAAAGIDTTALIIGDFSAGNDGVLLRGKGVRAQDLRGKTVQVEENSVAHYLLVRALESVQLDEEDVTVAPVTEPDAGFEATAASNPQLAQLQARGDSSLVYSSHRIPGEIVHLLAVNTATLRENPALGRALTGAWFELTTRMSARDDKGAATLGAIAKNAGLELADYHDQLSKARSFYSPRSAVAFADNPALPAAMERMATFAFKHGMLGKALSAQSIGMSFANGVVVGSPANIKLRFDSAFMQVAADGRL</sequence>
<keyword evidence="6" id="KW-1185">Reference proteome</keyword>
<dbReference type="PANTHER" id="PTHR30024:SF47">
    <property type="entry name" value="TAURINE-BINDING PERIPLASMIC PROTEIN"/>
    <property type="match status" value="1"/>
</dbReference>
<evidence type="ECO:0000256" key="3">
    <source>
        <dbReference type="ARBA" id="ARBA00022729"/>
    </source>
</evidence>
<name>A0A9W6NG02_9PSED</name>